<dbReference type="SUPFAM" id="SSF52743">
    <property type="entry name" value="Subtilisin-like"/>
    <property type="match status" value="1"/>
</dbReference>
<organism evidence="8 9">
    <name type="scientific">Candidatus Entotheonella gemina</name>
    <dbReference type="NCBI Taxonomy" id="1429439"/>
    <lineage>
        <taxon>Bacteria</taxon>
        <taxon>Pseudomonadati</taxon>
        <taxon>Nitrospinota/Tectimicrobiota group</taxon>
        <taxon>Candidatus Tectimicrobiota</taxon>
        <taxon>Candidatus Entotheonellia</taxon>
        <taxon>Candidatus Entotheonellales</taxon>
        <taxon>Candidatus Entotheonellaceae</taxon>
        <taxon>Candidatus Entotheonella</taxon>
    </lineage>
</organism>
<dbReference type="PANTHER" id="PTHR43806:SF11">
    <property type="entry name" value="CEREVISIN-RELATED"/>
    <property type="match status" value="1"/>
</dbReference>
<dbReference type="InterPro" id="IPR015500">
    <property type="entry name" value="Peptidase_S8_subtilisin-rel"/>
</dbReference>
<dbReference type="PRINTS" id="PR00723">
    <property type="entry name" value="SUBTILISIN"/>
</dbReference>
<dbReference type="InterPro" id="IPR000209">
    <property type="entry name" value="Peptidase_S8/S53_dom"/>
</dbReference>
<dbReference type="InterPro" id="IPR036249">
    <property type="entry name" value="Thioredoxin-like_sf"/>
</dbReference>
<dbReference type="PROSITE" id="PS51892">
    <property type="entry name" value="SUBTILASE"/>
    <property type="match status" value="1"/>
</dbReference>
<evidence type="ECO:0000313" key="9">
    <source>
        <dbReference type="Proteomes" id="UP000019140"/>
    </source>
</evidence>
<protein>
    <recommendedName>
        <fullName evidence="10">Peptidase S8/S53 domain-containing protein</fullName>
    </recommendedName>
</protein>
<evidence type="ECO:0000259" key="6">
    <source>
        <dbReference type="Pfam" id="PF00082"/>
    </source>
</evidence>
<dbReference type="GO" id="GO:0004252">
    <property type="term" value="F:serine-type endopeptidase activity"/>
    <property type="evidence" value="ECO:0007669"/>
    <property type="project" value="UniProtKB-UniRule"/>
</dbReference>
<dbReference type="PATRIC" id="fig|1429439.4.peg.1255"/>
<dbReference type="GO" id="GO:0006508">
    <property type="term" value="P:proteolysis"/>
    <property type="evidence" value="ECO:0007669"/>
    <property type="project" value="UniProtKB-KW"/>
</dbReference>
<dbReference type="GO" id="GO:0016209">
    <property type="term" value="F:antioxidant activity"/>
    <property type="evidence" value="ECO:0007669"/>
    <property type="project" value="InterPro"/>
</dbReference>
<evidence type="ECO:0000256" key="1">
    <source>
        <dbReference type="ARBA" id="ARBA00011073"/>
    </source>
</evidence>
<reference evidence="8 9" key="1">
    <citation type="journal article" date="2014" name="Nature">
        <title>An environmental bacterial taxon with a large and distinct metabolic repertoire.</title>
        <authorList>
            <person name="Wilson M.C."/>
            <person name="Mori T."/>
            <person name="Ruckert C."/>
            <person name="Uria A.R."/>
            <person name="Helf M.J."/>
            <person name="Takada K."/>
            <person name="Gernert C."/>
            <person name="Steffens U.A."/>
            <person name="Heycke N."/>
            <person name="Schmitt S."/>
            <person name="Rinke C."/>
            <person name="Helfrich E.J."/>
            <person name="Brachmann A.O."/>
            <person name="Gurgui C."/>
            <person name="Wakimoto T."/>
            <person name="Kracht M."/>
            <person name="Crusemann M."/>
            <person name="Hentschel U."/>
            <person name="Abe I."/>
            <person name="Matsunaga S."/>
            <person name="Kalinowski J."/>
            <person name="Takeyama H."/>
            <person name="Piel J."/>
        </authorList>
    </citation>
    <scope>NUCLEOTIDE SEQUENCE [LARGE SCALE GENOMIC DNA]</scope>
    <source>
        <strain evidence="9">TSY2</strain>
    </source>
</reference>
<name>W4MCN5_9BACT</name>
<dbReference type="InterPro" id="IPR050131">
    <property type="entry name" value="Peptidase_S8_subtilisin-like"/>
</dbReference>
<comment type="caution">
    <text evidence="8">The sequence shown here is derived from an EMBL/GenBank/DDBJ whole genome shotgun (WGS) entry which is preliminary data.</text>
</comment>
<evidence type="ECO:0008006" key="10">
    <source>
        <dbReference type="Google" id="ProtNLM"/>
    </source>
</evidence>
<dbReference type="AlphaFoldDB" id="W4MCN5"/>
<evidence type="ECO:0000256" key="2">
    <source>
        <dbReference type="ARBA" id="ARBA00022670"/>
    </source>
</evidence>
<dbReference type="SUPFAM" id="SSF52833">
    <property type="entry name" value="Thioredoxin-like"/>
    <property type="match status" value="1"/>
</dbReference>
<accession>W4MCN5</accession>
<evidence type="ECO:0000313" key="8">
    <source>
        <dbReference type="EMBL" id="ETX08109.1"/>
    </source>
</evidence>
<dbReference type="CDD" id="cd07476">
    <property type="entry name" value="Peptidases_S8_thiazoline_oxidase_subtilisin-like_protease"/>
    <property type="match status" value="1"/>
</dbReference>
<feature type="active site" description="Charge relay system" evidence="5">
    <location>
        <position position="12"/>
    </location>
</feature>
<evidence type="ECO:0000256" key="5">
    <source>
        <dbReference type="PROSITE-ProRule" id="PRU01240"/>
    </source>
</evidence>
<feature type="domain" description="Alkyl hydroperoxide reductase subunit C/ Thiol specific antioxidant" evidence="7">
    <location>
        <begin position="301"/>
        <end position="340"/>
    </location>
</feature>
<dbReference type="InterPro" id="IPR000866">
    <property type="entry name" value="AhpC/TSA"/>
</dbReference>
<keyword evidence="3 5" id="KW-0378">Hydrolase</keyword>
<dbReference type="InterPro" id="IPR034056">
    <property type="entry name" value="Pep_S8_PatG/PatA-like"/>
</dbReference>
<evidence type="ECO:0000259" key="7">
    <source>
        <dbReference type="Pfam" id="PF00578"/>
    </source>
</evidence>
<dbReference type="Gene3D" id="3.40.50.200">
    <property type="entry name" value="Peptidase S8/S53 domain"/>
    <property type="match status" value="1"/>
</dbReference>
<dbReference type="Pfam" id="PF00082">
    <property type="entry name" value="Peptidase_S8"/>
    <property type="match status" value="1"/>
</dbReference>
<feature type="domain" description="Peptidase S8/S53" evidence="6">
    <location>
        <begin position="5"/>
        <end position="276"/>
    </location>
</feature>
<evidence type="ECO:0000256" key="4">
    <source>
        <dbReference type="ARBA" id="ARBA00022825"/>
    </source>
</evidence>
<dbReference type="Pfam" id="PF00578">
    <property type="entry name" value="AhpC-TSA"/>
    <property type="match status" value="1"/>
</dbReference>
<dbReference type="Proteomes" id="UP000019140">
    <property type="component" value="Unassembled WGS sequence"/>
</dbReference>
<dbReference type="HOGENOM" id="CLU_063431_0_0_7"/>
<comment type="similarity">
    <text evidence="1 5">Belongs to the peptidase S8 family.</text>
</comment>
<sequence>MGDPGICIAILDGPVDVSHPCFNGASLTPVQTLISGAVDQGPASQHGTHVASVIFGQHGSPVRGIAPDCRGLIIPVFEDRPDGLLVPCSQIDLARAITQAVEQGAQVINISGGEQASSTEPHPLLANAIRLCANQNVLIVAAAGNDGCSCLQVPAAVTSTLAVGAMNAQGFPLDSSNWGEAYQTQGILAPGDQLQGAMPGGGVAAKSGTSFSTAVVAGLAGLLLSIQLQRGETPDPYAVRDAILSSAFPCLPHEAIDCRRYLVGRLNIHGALTRVTTGTKPEASDQFGAKRNIGGPSMLEIGAIAPDFLVKAHTGQDVRLSDHRGKTVILWFYPEASTPG</sequence>
<keyword evidence="4 5" id="KW-0720">Serine protease</keyword>
<dbReference type="PANTHER" id="PTHR43806">
    <property type="entry name" value="PEPTIDASE S8"/>
    <property type="match status" value="1"/>
</dbReference>
<dbReference type="GO" id="GO:0016491">
    <property type="term" value="F:oxidoreductase activity"/>
    <property type="evidence" value="ECO:0007669"/>
    <property type="project" value="InterPro"/>
</dbReference>
<keyword evidence="9" id="KW-1185">Reference proteome</keyword>
<keyword evidence="2 5" id="KW-0645">Protease</keyword>
<proteinExistence type="inferred from homology"/>
<evidence type="ECO:0000256" key="3">
    <source>
        <dbReference type="ARBA" id="ARBA00022801"/>
    </source>
</evidence>
<dbReference type="Gene3D" id="3.40.30.10">
    <property type="entry name" value="Glutaredoxin"/>
    <property type="match status" value="1"/>
</dbReference>
<feature type="active site" description="Charge relay system" evidence="5">
    <location>
        <position position="210"/>
    </location>
</feature>
<dbReference type="EMBL" id="AZHX01000301">
    <property type="protein sequence ID" value="ETX08109.1"/>
    <property type="molecule type" value="Genomic_DNA"/>
</dbReference>
<feature type="active site" description="Charge relay system" evidence="5">
    <location>
        <position position="46"/>
    </location>
</feature>
<dbReference type="InterPro" id="IPR036852">
    <property type="entry name" value="Peptidase_S8/S53_dom_sf"/>
</dbReference>
<gene>
    <name evidence="8" type="ORF">ETSY2_07315</name>
</gene>